<feature type="transmembrane region" description="Helical" evidence="1">
    <location>
        <begin position="52"/>
        <end position="69"/>
    </location>
</feature>
<evidence type="ECO:0000256" key="1">
    <source>
        <dbReference type="SAM" id="Phobius"/>
    </source>
</evidence>
<reference evidence="2 3" key="1">
    <citation type="submission" date="2018-10" db="EMBL/GenBank/DDBJ databases">
        <title>Genome Sequence of Cohnella sp.</title>
        <authorList>
            <person name="Srinivasan S."/>
            <person name="Kim M.K."/>
        </authorList>
    </citation>
    <scope>NUCLEOTIDE SEQUENCE [LARGE SCALE GENOMIC DNA]</scope>
    <source>
        <strain evidence="2 3">18JY8-7</strain>
    </source>
</reference>
<name>A0A3G3JVR1_9BACL</name>
<protein>
    <submittedName>
        <fullName evidence="2">DUF2512 family protein</fullName>
    </submittedName>
</protein>
<dbReference type="EMBL" id="CP033433">
    <property type="protein sequence ID" value="AYQ72328.1"/>
    <property type="molecule type" value="Genomic_DNA"/>
</dbReference>
<keyword evidence="3" id="KW-1185">Reference proteome</keyword>
<proteinExistence type="predicted"/>
<gene>
    <name evidence="2" type="ORF">EAV92_06940</name>
</gene>
<evidence type="ECO:0000313" key="3">
    <source>
        <dbReference type="Proteomes" id="UP000269097"/>
    </source>
</evidence>
<sequence length="140" mass="16012">MSGMETRGMGTLLKRIRFGMAWREAPMKFVLKWIVNGAIVVCLLMYYAHARFWEAAIAATLLTIIAYFIGDQFILRRMNNAAATAADAVLAIVYLWIASYVRDWNLDAGEILWIALILGIAEWLMHRYLFGVDFEVQETT</sequence>
<feature type="transmembrane region" description="Helical" evidence="1">
    <location>
        <begin position="111"/>
        <end position="130"/>
    </location>
</feature>
<keyword evidence="1" id="KW-0812">Transmembrane</keyword>
<keyword evidence="1" id="KW-0472">Membrane</keyword>
<dbReference type="Pfam" id="PF10710">
    <property type="entry name" value="DUF2512"/>
    <property type="match status" value="1"/>
</dbReference>
<dbReference type="Proteomes" id="UP000269097">
    <property type="component" value="Chromosome"/>
</dbReference>
<dbReference type="AlphaFoldDB" id="A0A3G3JVR1"/>
<evidence type="ECO:0000313" key="2">
    <source>
        <dbReference type="EMBL" id="AYQ72328.1"/>
    </source>
</evidence>
<dbReference type="InterPro" id="IPR019649">
    <property type="entry name" value="DUF2512"/>
</dbReference>
<accession>A0A3G3JVR1</accession>
<dbReference type="KEGG" id="coh:EAV92_06940"/>
<feature type="transmembrane region" description="Helical" evidence="1">
    <location>
        <begin position="29"/>
        <end position="46"/>
    </location>
</feature>
<keyword evidence="1" id="KW-1133">Transmembrane helix</keyword>
<feature type="transmembrane region" description="Helical" evidence="1">
    <location>
        <begin position="81"/>
        <end position="99"/>
    </location>
</feature>
<organism evidence="2 3">
    <name type="scientific">Cohnella candidum</name>
    <dbReference type="NCBI Taxonomy" id="2674991"/>
    <lineage>
        <taxon>Bacteria</taxon>
        <taxon>Bacillati</taxon>
        <taxon>Bacillota</taxon>
        <taxon>Bacilli</taxon>
        <taxon>Bacillales</taxon>
        <taxon>Paenibacillaceae</taxon>
        <taxon>Cohnella</taxon>
    </lineage>
</organism>